<evidence type="ECO:0000313" key="8">
    <source>
        <dbReference type="EMBL" id="SFJ46903.1"/>
    </source>
</evidence>
<dbReference type="CDD" id="cd06170">
    <property type="entry name" value="LuxR_C_like"/>
    <property type="match status" value="1"/>
</dbReference>
<dbReference type="EMBL" id="FOQO01000010">
    <property type="protein sequence ID" value="SFJ46903.1"/>
    <property type="molecule type" value="Genomic_DNA"/>
</dbReference>
<dbReference type="InterPro" id="IPR058245">
    <property type="entry name" value="NreC/VraR/RcsB-like_REC"/>
</dbReference>
<dbReference type="Proteomes" id="UP000198670">
    <property type="component" value="Unassembled WGS sequence"/>
</dbReference>
<evidence type="ECO:0000256" key="5">
    <source>
        <dbReference type="PROSITE-ProRule" id="PRU00169"/>
    </source>
</evidence>
<gene>
    <name evidence="8" type="ORF">SAMN05444682_11039</name>
</gene>
<keyword evidence="4" id="KW-0804">Transcription</keyword>
<dbReference type="PROSITE" id="PS50110">
    <property type="entry name" value="RESPONSE_REGULATORY"/>
    <property type="match status" value="1"/>
</dbReference>
<evidence type="ECO:0000313" key="9">
    <source>
        <dbReference type="Proteomes" id="UP000198670"/>
    </source>
</evidence>
<dbReference type="InterPro" id="IPR000792">
    <property type="entry name" value="Tscrpt_reg_LuxR_C"/>
</dbReference>
<dbReference type="STRING" id="1477437.SAMN05444682_11039"/>
<evidence type="ECO:0000256" key="3">
    <source>
        <dbReference type="ARBA" id="ARBA00023125"/>
    </source>
</evidence>
<keyword evidence="2" id="KW-0805">Transcription regulation</keyword>
<dbReference type="AlphaFoldDB" id="A0A1I3RJY1"/>
<evidence type="ECO:0000256" key="1">
    <source>
        <dbReference type="ARBA" id="ARBA00022553"/>
    </source>
</evidence>
<sequence length="213" mass="23851">MTEILIADDHGIVRLGTSIVVKEALPLAKVTQAEDFDEMINLLSERQYDLLLLDINMPGGNNIKMVEKVLMVQPNIKILVFSSYDETLYALRYLQAGAAGYLNKNTSKADLKDAILAVIQRGKYMSPEVRELYYNTLTMGKSVLKADNPLNKLSNREVDVAKYLVQGMGIMEVSKALNLSTSTVSTYKTRIFEKLQVDNIAELIETFRLHSGV</sequence>
<feature type="domain" description="Response regulatory" evidence="7">
    <location>
        <begin position="3"/>
        <end position="119"/>
    </location>
</feature>
<keyword evidence="1 5" id="KW-0597">Phosphoprotein</keyword>
<accession>A0A1I3RJY1</accession>
<dbReference type="GO" id="GO:0003677">
    <property type="term" value="F:DNA binding"/>
    <property type="evidence" value="ECO:0007669"/>
    <property type="project" value="UniProtKB-KW"/>
</dbReference>
<evidence type="ECO:0000256" key="4">
    <source>
        <dbReference type="ARBA" id="ARBA00023163"/>
    </source>
</evidence>
<dbReference type="Pfam" id="PF00072">
    <property type="entry name" value="Response_reg"/>
    <property type="match status" value="1"/>
</dbReference>
<dbReference type="SMART" id="SM00421">
    <property type="entry name" value="HTH_LUXR"/>
    <property type="match status" value="1"/>
</dbReference>
<reference evidence="8 9" key="1">
    <citation type="submission" date="2016-10" db="EMBL/GenBank/DDBJ databases">
        <authorList>
            <person name="de Groot N.N."/>
        </authorList>
    </citation>
    <scope>NUCLEOTIDE SEQUENCE [LARGE SCALE GENOMIC DNA]</scope>
    <source>
        <strain evidence="8 9">RK1</strain>
    </source>
</reference>
<dbReference type="SMART" id="SM00448">
    <property type="entry name" value="REC"/>
    <property type="match status" value="1"/>
</dbReference>
<dbReference type="GO" id="GO:0000160">
    <property type="term" value="P:phosphorelay signal transduction system"/>
    <property type="evidence" value="ECO:0007669"/>
    <property type="project" value="InterPro"/>
</dbReference>
<dbReference type="InterPro" id="IPR001789">
    <property type="entry name" value="Sig_transdc_resp-reg_receiver"/>
</dbReference>
<dbReference type="RefSeq" id="WP_090629462.1">
    <property type="nucleotide sequence ID" value="NZ_FOQO01000010.1"/>
</dbReference>
<dbReference type="OrthoDB" id="1013073at2"/>
<dbReference type="Pfam" id="PF00196">
    <property type="entry name" value="GerE"/>
    <property type="match status" value="1"/>
</dbReference>
<evidence type="ECO:0000256" key="2">
    <source>
        <dbReference type="ARBA" id="ARBA00023015"/>
    </source>
</evidence>
<dbReference type="PANTHER" id="PTHR43214:SF41">
    <property type="entry name" value="NITRATE_NITRITE RESPONSE REGULATOR PROTEIN NARP"/>
    <property type="match status" value="1"/>
</dbReference>
<dbReference type="Gene3D" id="3.40.50.2300">
    <property type="match status" value="1"/>
</dbReference>
<name>A0A1I3RJY1_9SPHI</name>
<keyword evidence="9" id="KW-1185">Reference proteome</keyword>
<dbReference type="PRINTS" id="PR00038">
    <property type="entry name" value="HTHLUXR"/>
</dbReference>
<dbReference type="InterPro" id="IPR016032">
    <property type="entry name" value="Sig_transdc_resp-reg_C-effctor"/>
</dbReference>
<protein>
    <submittedName>
        <fullName evidence="8">Two component transcriptional regulator, LuxR family</fullName>
    </submittedName>
</protein>
<feature type="domain" description="HTH luxR-type" evidence="6">
    <location>
        <begin position="146"/>
        <end position="211"/>
    </location>
</feature>
<dbReference type="SUPFAM" id="SSF46894">
    <property type="entry name" value="C-terminal effector domain of the bipartite response regulators"/>
    <property type="match status" value="1"/>
</dbReference>
<dbReference type="GO" id="GO:0006355">
    <property type="term" value="P:regulation of DNA-templated transcription"/>
    <property type="evidence" value="ECO:0007669"/>
    <property type="project" value="InterPro"/>
</dbReference>
<dbReference type="InterPro" id="IPR011006">
    <property type="entry name" value="CheY-like_superfamily"/>
</dbReference>
<evidence type="ECO:0000259" key="7">
    <source>
        <dbReference type="PROSITE" id="PS50110"/>
    </source>
</evidence>
<dbReference type="PANTHER" id="PTHR43214">
    <property type="entry name" value="TWO-COMPONENT RESPONSE REGULATOR"/>
    <property type="match status" value="1"/>
</dbReference>
<dbReference type="InterPro" id="IPR039420">
    <property type="entry name" value="WalR-like"/>
</dbReference>
<dbReference type="SUPFAM" id="SSF52172">
    <property type="entry name" value="CheY-like"/>
    <property type="match status" value="1"/>
</dbReference>
<keyword evidence="3" id="KW-0238">DNA-binding</keyword>
<dbReference type="PROSITE" id="PS50043">
    <property type="entry name" value="HTH_LUXR_2"/>
    <property type="match status" value="1"/>
</dbReference>
<dbReference type="CDD" id="cd17535">
    <property type="entry name" value="REC_NarL-like"/>
    <property type="match status" value="1"/>
</dbReference>
<feature type="modified residue" description="4-aspartylphosphate" evidence="5">
    <location>
        <position position="54"/>
    </location>
</feature>
<proteinExistence type="predicted"/>
<organism evidence="8 9">
    <name type="scientific">Parapedobacter indicus</name>
    <dbReference type="NCBI Taxonomy" id="1477437"/>
    <lineage>
        <taxon>Bacteria</taxon>
        <taxon>Pseudomonadati</taxon>
        <taxon>Bacteroidota</taxon>
        <taxon>Sphingobacteriia</taxon>
        <taxon>Sphingobacteriales</taxon>
        <taxon>Sphingobacteriaceae</taxon>
        <taxon>Parapedobacter</taxon>
    </lineage>
</organism>
<evidence type="ECO:0000259" key="6">
    <source>
        <dbReference type="PROSITE" id="PS50043"/>
    </source>
</evidence>